<dbReference type="PANTHER" id="PTHR45675">
    <property type="entry name" value="MYB TRANSCRIPTION FACTOR-RELATED-RELATED"/>
    <property type="match status" value="1"/>
</dbReference>
<dbReference type="OrthoDB" id="1937962at2759"/>
<feature type="compositionally biased region" description="Low complexity" evidence="7">
    <location>
        <begin position="52"/>
        <end position="62"/>
    </location>
</feature>
<feature type="domain" description="HTH myb-type" evidence="9">
    <location>
        <begin position="1"/>
        <end position="36"/>
    </location>
</feature>
<keyword evidence="11" id="KW-1185">Reference proteome</keyword>
<evidence type="ECO:0000256" key="1">
    <source>
        <dbReference type="ARBA" id="ARBA00004123"/>
    </source>
</evidence>
<dbReference type="PROSITE" id="PS50090">
    <property type="entry name" value="MYB_LIKE"/>
    <property type="match status" value="1"/>
</dbReference>
<evidence type="ECO:0000256" key="6">
    <source>
        <dbReference type="ARBA" id="ARBA00023242"/>
    </source>
</evidence>
<accession>A0A7J6WKQ4</accession>
<dbReference type="InterPro" id="IPR009057">
    <property type="entry name" value="Homeodomain-like_sf"/>
</dbReference>
<evidence type="ECO:0000259" key="9">
    <source>
        <dbReference type="PROSITE" id="PS51294"/>
    </source>
</evidence>
<dbReference type="InterPro" id="IPR044676">
    <property type="entry name" value="EOBI/EOBII-like_plant"/>
</dbReference>
<name>A0A7J6WKQ4_THATH</name>
<feature type="compositionally biased region" description="Pro residues" evidence="7">
    <location>
        <begin position="78"/>
        <end position="87"/>
    </location>
</feature>
<dbReference type="InterPro" id="IPR017930">
    <property type="entry name" value="Myb_dom"/>
</dbReference>
<organism evidence="10 11">
    <name type="scientific">Thalictrum thalictroides</name>
    <name type="common">Rue-anemone</name>
    <name type="synonym">Anemone thalictroides</name>
    <dbReference type="NCBI Taxonomy" id="46969"/>
    <lineage>
        <taxon>Eukaryota</taxon>
        <taxon>Viridiplantae</taxon>
        <taxon>Streptophyta</taxon>
        <taxon>Embryophyta</taxon>
        <taxon>Tracheophyta</taxon>
        <taxon>Spermatophyta</taxon>
        <taxon>Magnoliopsida</taxon>
        <taxon>Ranunculales</taxon>
        <taxon>Ranunculaceae</taxon>
        <taxon>Thalictroideae</taxon>
        <taxon>Thalictrum</taxon>
    </lineage>
</organism>
<dbReference type="SUPFAM" id="SSF46689">
    <property type="entry name" value="Homeodomain-like"/>
    <property type="match status" value="1"/>
</dbReference>
<evidence type="ECO:0000313" key="11">
    <source>
        <dbReference type="Proteomes" id="UP000554482"/>
    </source>
</evidence>
<evidence type="ECO:0000256" key="7">
    <source>
        <dbReference type="SAM" id="MobiDB-lite"/>
    </source>
</evidence>
<evidence type="ECO:0000256" key="3">
    <source>
        <dbReference type="ARBA" id="ARBA00023015"/>
    </source>
</evidence>
<dbReference type="Pfam" id="PF00249">
    <property type="entry name" value="Myb_DNA-binding"/>
    <property type="match status" value="1"/>
</dbReference>
<comment type="caution">
    <text evidence="10">The sequence shown here is derived from an EMBL/GenBank/DDBJ whole genome shotgun (WGS) entry which is preliminary data.</text>
</comment>
<comment type="subcellular location">
    <subcellularLocation>
        <location evidence="1">Nucleus</location>
    </subcellularLocation>
</comment>
<evidence type="ECO:0000256" key="5">
    <source>
        <dbReference type="ARBA" id="ARBA00023163"/>
    </source>
</evidence>
<keyword evidence="6" id="KW-0539">Nucleus</keyword>
<evidence type="ECO:0000259" key="8">
    <source>
        <dbReference type="PROSITE" id="PS50090"/>
    </source>
</evidence>
<evidence type="ECO:0000256" key="2">
    <source>
        <dbReference type="ARBA" id="ARBA00022737"/>
    </source>
</evidence>
<reference evidence="10 11" key="1">
    <citation type="submission" date="2020-06" db="EMBL/GenBank/DDBJ databases">
        <title>Transcriptomic and genomic resources for Thalictrum thalictroides and T. hernandezii: Facilitating candidate gene discovery in an emerging model plant lineage.</title>
        <authorList>
            <person name="Arias T."/>
            <person name="Riano-Pachon D.M."/>
            <person name="Di Stilio V.S."/>
        </authorList>
    </citation>
    <scope>NUCLEOTIDE SEQUENCE [LARGE SCALE GENOMIC DNA]</scope>
    <source>
        <strain evidence="11">cv. WT478/WT964</strain>
        <tissue evidence="10">Leaves</tissue>
    </source>
</reference>
<protein>
    <submittedName>
        <fullName evidence="10">Myb-related protein</fullName>
    </submittedName>
</protein>
<dbReference type="PROSITE" id="PS51294">
    <property type="entry name" value="HTH_MYB"/>
    <property type="match status" value="1"/>
</dbReference>
<keyword evidence="4" id="KW-0238">DNA-binding</keyword>
<dbReference type="Gene3D" id="1.10.10.60">
    <property type="entry name" value="Homeodomain-like"/>
    <property type="match status" value="1"/>
</dbReference>
<dbReference type="PANTHER" id="PTHR45675:SF44">
    <property type="entry name" value="TRANSCRIPTION FACTOR MYB24"/>
    <property type="match status" value="1"/>
</dbReference>
<dbReference type="AlphaFoldDB" id="A0A7J6WKQ4"/>
<dbReference type="CDD" id="cd00167">
    <property type="entry name" value="SANT"/>
    <property type="match status" value="1"/>
</dbReference>
<dbReference type="GO" id="GO:0005634">
    <property type="term" value="C:nucleus"/>
    <property type="evidence" value="ECO:0007669"/>
    <property type="project" value="UniProtKB-SubCell"/>
</dbReference>
<evidence type="ECO:0000256" key="4">
    <source>
        <dbReference type="ARBA" id="ARBA00023125"/>
    </source>
</evidence>
<gene>
    <name evidence="10" type="ORF">FRX31_012459</name>
</gene>
<keyword evidence="5" id="KW-0804">Transcription</keyword>
<keyword evidence="2" id="KW-0677">Repeat</keyword>
<sequence>MGLSISTWWSKIARHLPGRTDNEIKNFWRTKIQKHIKQPENGAGPSSEHNDSASSSHVSGAEEGAENYSSMYTGYMDPFPPPPPAPEPNENLWSMEDFWSMQLLNSDQ</sequence>
<feature type="region of interest" description="Disordered" evidence="7">
    <location>
        <begin position="31"/>
        <end position="92"/>
    </location>
</feature>
<feature type="domain" description="Myb-like" evidence="8">
    <location>
        <begin position="1"/>
        <end position="32"/>
    </location>
</feature>
<dbReference type="InterPro" id="IPR001005">
    <property type="entry name" value="SANT/Myb"/>
</dbReference>
<evidence type="ECO:0000313" key="10">
    <source>
        <dbReference type="EMBL" id="KAF5197954.1"/>
    </source>
</evidence>
<dbReference type="GO" id="GO:0003700">
    <property type="term" value="F:DNA-binding transcription factor activity"/>
    <property type="evidence" value="ECO:0007669"/>
    <property type="project" value="InterPro"/>
</dbReference>
<proteinExistence type="predicted"/>
<dbReference type="Proteomes" id="UP000554482">
    <property type="component" value="Unassembled WGS sequence"/>
</dbReference>
<dbReference type="EMBL" id="JABWDY010013962">
    <property type="protein sequence ID" value="KAF5197954.1"/>
    <property type="molecule type" value="Genomic_DNA"/>
</dbReference>
<keyword evidence="3" id="KW-0805">Transcription regulation</keyword>
<dbReference type="GO" id="GO:0043565">
    <property type="term" value="F:sequence-specific DNA binding"/>
    <property type="evidence" value="ECO:0007669"/>
    <property type="project" value="InterPro"/>
</dbReference>